<evidence type="ECO:0008006" key="6">
    <source>
        <dbReference type="Google" id="ProtNLM"/>
    </source>
</evidence>
<feature type="chain" id="PRO_5035821866" description="Protein OS-9 homolog" evidence="1">
    <location>
        <begin position="16"/>
        <end position="696"/>
    </location>
</feature>
<gene>
    <name evidence="4" type="ORF">PPRIM_AZ9-3.1.T0180303</name>
</gene>
<dbReference type="AlphaFoldDB" id="A0A8S1K914"/>
<evidence type="ECO:0000256" key="1">
    <source>
        <dbReference type="SAM" id="SignalP"/>
    </source>
</evidence>
<evidence type="ECO:0000313" key="5">
    <source>
        <dbReference type="Proteomes" id="UP000688137"/>
    </source>
</evidence>
<dbReference type="EMBL" id="CAJJDM010000014">
    <property type="protein sequence ID" value="CAD8051729.1"/>
    <property type="molecule type" value="Genomic_DNA"/>
</dbReference>
<feature type="domain" description="Glucosidase 2 subunit beta-like" evidence="3">
    <location>
        <begin position="621"/>
        <end position="680"/>
    </location>
</feature>
<keyword evidence="1" id="KW-0732">Signal</keyword>
<proteinExistence type="predicted"/>
<feature type="signal peptide" evidence="1">
    <location>
        <begin position="1"/>
        <end position="15"/>
    </location>
</feature>
<reference evidence="4" key="1">
    <citation type="submission" date="2021-01" db="EMBL/GenBank/DDBJ databases">
        <authorList>
            <consortium name="Genoscope - CEA"/>
            <person name="William W."/>
        </authorList>
    </citation>
    <scope>NUCLEOTIDE SEQUENCE</scope>
</reference>
<dbReference type="InterPro" id="IPR036607">
    <property type="entry name" value="PRKCSH"/>
</dbReference>
<dbReference type="OMA" id="TEHVHIV"/>
<dbReference type="PANTHER" id="PTHR15414:SF0">
    <property type="entry name" value="ENDOPLASMIC RETICULUM LECTIN 1"/>
    <property type="match status" value="1"/>
</dbReference>
<dbReference type="GO" id="GO:0030968">
    <property type="term" value="P:endoplasmic reticulum unfolded protein response"/>
    <property type="evidence" value="ECO:0007669"/>
    <property type="project" value="InterPro"/>
</dbReference>
<sequence>MLIILIYTIAYCFQADNTYVTHVFDKVVDNNYTRYPELFAVQNIYDSVSKQITLKSGRKVLCQIPIPHITKPFQIDKLTIVRNLTDEDINHILFPLEDQCVQHYTKEFVYEYCFKKYIRQFDDLNTMLNMKKQYKEDFSLGISKSYIRATDETNGIHQPDHALYVIDTHYHQIIKQVDQLIIISECTAKLRNYTKVLLKNYGYKLTVNTITATFHFEIALVIHSQLLLLKQCADQIIISDSFDFQPFDELQQKILSNQYYQYKNIIFGLNLRAQEMFHPQQSLGVVFTEHVHIVQVEKIIDFCAILVTGNSFRKKPKPIFQIKNLILMDTNAIYVEMKRPIIIIENYLFFEWVDQMDVNDYVTIFENTTQVFSYVETFKIIGYQNGMATLDKQLTKGLRYQGKAFIKRNGQYNYAENITLFQQNSTDNIDQEYLDFSQIEHDQIQLYLFNNSQQGINIKQDHQQYNGITFHVSPLKTAQAPSLFINIQSQMYEETQISFLTIPQHNIFIKSKNGPYKQMEPRFMNSSIMNEQYWIIIDTNIDKLYIGKDNEIDLVNKMIDFQLIRISNTTSSINFYFTKKSNEVKVLDIMLLPLKNFQIFQTNFLNGTYHPLNYTGQGQGQYFERYDSGSYCKAINSTRKSIVQLQCYPGDLMRFLSIYEEEICEYKINIGTYLLCENNQDIVEPSEQHIMCILNQ</sequence>
<feature type="domain" description="Protein OS9-like" evidence="2">
    <location>
        <begin position="98"/>
        <end position="150"/>
    </location>
</feature>
<dbReference type="PANTHER" id="PTHR15414">
    <property type="entry name" value="OS-9-RELATED"/>
    <property type="match status" value="1"/>
</dbReference>
<comment type="caution">
    <text evidence="4">The sequence shown here is derived from an EMBL/GenBank/DDBJ whole genome shotgun (WGS) entry which is preliminary data.</text>
</comment>
<evidence type="ECO:0000313" key="4">
    <source>
        <dbReference type="EMBL" id="CAD8051729.1"/>
    </source>
</evidence>
<dbReference type="Pfam" id="PF07915">
    <property type="entry name" value="PRKCSH"/>
    <property type="match status" value="1"/>
</dbReference>
<dbReference type="GO" id="GO:0005788">
    <property type="term" value="C:endoplasmic reticulum lumen"/>
    <property type="evidence" value="ECO:0007669"/>
    <property type="project" value="TreeGrafter"/>
</dbReference>
<dbReference type="GO" id="GO:0030970">
    <property type="term" value="P:retrograde protein transport, ER to cytosol"/>
    <property type="evidence" value="ECO:0007669"/>
    <property type="project" value="TreeGrafter"/>
</dbReference>
<dbReference type="InterPro" id="IPR012913">
    <property type="entry name" value="OS9-like_dom"/>
</dbReference>
<dbReference type="Proteomes" id="UP000688137">
    <property type="component" value="Unassembled WGS sequence"/>
</dbReference>
<evidence type="ECO:0000259" key="3">
    <source>
        <dbReference type="Pfam" id="PF13015"/>
    </source>
</evidence>
<evidence type="ECO:0000259" key="2">
    <source>
        <dbReference type="Pfam" id="PF07915"/>
    </source>
</evidence>
<protein>
    <recommendedName>
        <fullName evidence="6">Protein OS-9 homolog</fullName>
    </recommendedName>
</protein>
<keyword evidence="5" id="KW-1185">Reference proteome</keyword>
<accession>A0A8S1K914</accession>
<dbReference type="Pfam" id="PF13015">
    <property type="entry name" value="PRKCSH_1"/>
    <property type="match status" value="1"/>
</dbReference>
<name>A0A8S1K914_PARPR</name>
<dbReference type="InterPro" id="IPR045149">
    <property type="entry name" value="OS-9-like"/>
</dbReference>
<organism evidence="4 5">
    <name type="scientific">Paramecium primaurelia</name>
    <dbReference type="NCBI Taxonomy" id="5886"/>
    <lineage>
        <taxon>Eukaryota</taxon>
        <taxon>Sar</taxon>
        <taxon>Alveolata</taxon>
        <taxon>Ciliophora</taxon>
        <taxon>Intramacronucleata</taxon>
        <taxon>Oligohymenophorea</taxon>
        <taxon>Peniculida</taxon>
        <taxon>Parameciidae</taxon>
        <taxon>Paramecium</taxon>
    </lineage>
</organism>